<gene>
    <name evidence="2" type="ORF">ElyMa_000817900</name>
</gene>
<evidence type="ECO:0000313" key="2">
    <source>
        <dbReference type="EMBL" id="GFR90429.1"/>
    </source>
</evidence>
<protein>
    <submittedName>
        <fullName evidence="2">Uncharacterized protein</fullName>
    </submittedName>
</protein>
<feature type="compositionally biased region" description="Polar residues" evidence="1">
    <location>
        <begin position="28"/>
        <end position="37"/>
    </location>
</feature>
<organism evidence="2 3">
    <name type="scientific">Elysia marginata</name>
    <dbReference type="NCBI Taxonomy" id="1093978"/>
    <lineage>
        <taxon>Eukaryota</taxon>
        <taxon>Metazoa</taxon>
        <taxon>Spiralia</taxon>
        <taxon>Lophotrochozoa</taxon>
        <taxon>Mollusca</taxon>
        <taxon>Gastropoda</taxon>
        <taxon>Heterobranchia</taxon>
        <taxon>Euthyneura</taxon>
        <taxon>Panpulmonata</taxon>
        <taxon>Sacoglossa</taxon>
        <taxon>Placobranchoidea</taxon>
        <taxon>Plakobranchidae</taxon>
        <taxon>Elysia</taxon>
    </lineage>
</organism>
<comment type="caution">
    <text evidence="2">The sequence shown here is derived from an EMBL/GenBank/DDBJ whole genome shotgun (WGS) entry which is preliminary data.</text>
</comment>
<feature type="compositionally biased region" description="Polar residues" evidence="1">
    <location>
        <begin position="85"/>
        <end position="96"/>
    </location>
</feature>
<sequence length="110" mass="11719">MAARASHRKRRENVASDLAQFVQGGEEMNSSSSTPQDAPQDVHQGASQDARLSQEGTDKRSNMIPHPVASQVRHSGTQREDAAQSAMSLAGSNTKRVSSVKSAKSSVVET</sequence>
<feature type="compositionally biased region" description="Basic residues" evidence="1">
    <location>
        <begin position="1"/>
        <end position="11"/>
    </location>
</feature>
<feature type="region of interest" description="Disordered" evidence="1">
    <location>
        <begin position="1"/>
        <end position="110"/>
    </location>
</feature>
<reference evidence="2 3" key="1">
    <citation type="journal article" date="2021" name="Elife">
        <title>Chloroplast acquisition without the gene transfer in kleptoplastic sea slugs, Plakobranchus ocellatus.</title>
        <authorList>
            <person name="Maeda T."/>
            <person name="Takahashi S."/>
            <person name="Yoshida T."/>
            <person name="Shimamura S."/>
            <person name="Takaki Y."/>
            <person name="Nagai Y."/>
            <person name="Toyoda A."/>
            <person name="Suzuki Y."/>
            <person name="Arimoto A."/>
            <person name="Ishii H."/>
            <person name="Satoh N."/>
            <person name="Nishiyama T."/>
            <person name="Hasebe M."/>
            <person name="Maruyama T."/>
            <person name="Minagawa J."/>
            <person name="Obokata J."/>
            <person name="Shigenobu S."/>
        </authorList>
    </citation>
    <scope>NUCLEOTIDE SEQUENCE [LARGE SCALE GENOMIC DNA]</scope>
</reference>
<name>A0AAV4GYV2_9GAST</name>
<dbReference type="Proteomes" id="UP000762676">
    <property type="component" value="Unassembled WGS sequence"/>
</dbReference>
<proteinExistence type="predicted"/>
<dbReference type="EMBL" id="BMAT01001684">
    <property type="protein sequence ID" value="GFR90429.1"/>
    <property type="molecule type" value="Genomic_DNA"/>
</dbReference>
<keyword evidence="3" id="KW-1185">Reference proteome</keyword>
<evidence type="ECO:0000313" key="3">
    <source>
        <dbReference type="Proteomes" id="UP000762676"/>
    </source>
</evidence>
<feature type="compositionally biased region" description="Polar residues" evidence="1">
    <location>
        <begin position="45"/>
        <end position="55"/>
    </location>
</feature>
<feature type="compositionally biased region" description="Low complexity" evidence="1">
    <location>
        <begin position="97"/>
        <end position="110"/>
    </location>
</feature>
<evidence type="ECO:0000256" key="1">
    <source>
        <dbReference type="SAM" id="MobiDB-lite"/>
    </source>
</evidence>
<accession>A0AAV4GYV2</accession>
<dbReference type="AlphaFoldDB" id="A0AAV4GYV2"/>